<gene>
    <name evidence="2" type="ORF">BRAA08T33658Z</name>
    <name evidence="1" type="ORF">BRAPAZ1V2_A08P18940.2</name>
</gene>
<organism evidence="2">
    <name type="scientific">Brassica campestris</name>
    <name type="common">Field mustard</name>
    <dbReference type="NCBI Taxonomy" id="3711"/>
    <lineage>
        <taxon>Eukaryota</taxon>
        <taxon>Viridiplantae</taxon>
        <taxon>Streptophyta</taxon>
        <taxon>Embryophyta</taxon>
        <taxon>Tracheophyta</taxon>
        <taxon>Spermatophyta</taxon>
        <taxon>Magnoliopsida</taxon>
        <taxon>eudicotyledons</taxon>
        <taxon>Gunneridae</taxon>
        <taxon>Pentapetalae</taxon>
        <taxon>rosids</taxon>
        <taxon>malvids</taxon>
        <taxon>Brassicales</taxon>
        <taxon>Brassicaceae</taxon>
        <taxon>Brassiceae</taxon>
        <taxon>Brassica</taxon>
    </lineage>
</organism>
<feature type="non-terminal residue" evidence="2">
    <location>
        <position position="67"/>
    </location>
</feature>
<proteinExistence type="predicted"/>
<dbReference type="Proteomes" id="UP000694005">
    <property type="component" value="Chromosome A08"/>
</dbReference>
<accession>A0A3P6CA60</accession>
<name>A0A3P6CA60_BRACM</name>
<dbReference type="EMBL" id="LS974624">
    <property type="protein sequence ID" value="CAG7898228.1"/>
    <property type="molecule type" value="Genomic_DNA"/>
</dbReference>
<evidence type="ECO:0000313" key="2">
    <source>
        <dbReference type="EMBL" id="VDD04649.1"/>
    </source>
</evidence>
<dbReference type="EMBL" id="LR031575">
    <property type="protein sequence ID" value="VDD04649.1"/>
    <property type="molecule type" value="Genomic_DNA"/>
</dbReference>
<sequence>MTRRPMLLLTPKFQDHSLFRCENLISQNTYLHQLQSFSRSHLVSFLLEQKFCSGCVSTSLSKTIIDN</sequence>
<dbReference type="AlphaFoldDB" id="A0A3P6CA60"/>
<evidence type="ECO:0000313" key="1">
    <source>
        <dbReference type="EMBL" id="CAG7898228.1"/>
    </source>
</evidence>
<reference evidence="2" key="1">
    <citation type="submission" date="2018-11" db="EMBL/GenBank/DDBJ databases">
        <authorList>
            <consortium name="Genoscope - CEA"/>
            <person name="William W."/>
        </authorList>
    </citation>
    <scope>NUCLEOTIDE SEQUENCE</scope>
</reference>
<protein>
    <submittedName>
        <fullName evidence="1">Uncharacterized protein</fullName>
    </submittedName>
</protein>
<dbReference type="Gramene" id="A08p18940.2_BraZ1">
    <property type="protein sequence ID" value="A08p18940.2_BraZ1.CDS"/>
    <property type="gene ID" value="A08g18940.2_BraZ1"/>
</dbReference>